<feature type="region of interest" description="Disordered" evidence="1">
    <location>
        <begin position="17"/>
        <end position="74"/>
    </location>
</feature>
<feature type="compositionally biased region" description="Polar residues" evidence="1">
    <location>
        <begin position="61"/>
        <end position="74"/>
    </location>
</feature>
<evidence type="ECO:0000313" key="3">
    <source>
        <dbReference type="Proteomes" id="UP001203297"/>
    </source>
</evidence>
<gene>
    <name evidence="2" type="ORF">B0F90DRAFT_1802995</name>
</gene>
<accession>A0AAD4LTX9</accession>
<organism evidence="2 3">
    <name type="scientific">Multifurca ochricompacta</name>
    <dbReference type="NCBI Taxonomy" id="376703"/>
    <lineage>
        <taxon>Eukaryota</taxon>
        <taxon>Fungi</taxon>
        <taxon>Dikarya</taxon>
        <taxon>Basidiomycota</taxon>
        <taxon>Agaricomycotina</taxon>
        <taxon>Agaricomycetes</taxon>
        <taxon>Russulales</taxon>
        <taxon>Russulaceae</taxon>
        <taxon>Multifurca</taxon>
    </lineage>
</organism>
<reference evidence="2" key="1">
    <citation type="journal article" date="2022" name="New Phytol.">
        <title>Evolutionary transition to the ectomycorrhizal habit in the genomes of a hyperdiverse lineage of mushroom-forming fungi.</title>
        <authorList>
            <person name="Looney B."/>
            <person name="Miyauchi S."/>
            <person name="Morin E."/>
            <person name="Drula E."/>
            <person name="Courty P.E."/>
            <person name="Kohler A."/>
            <person name="Kuo A."/>
            <person name="LaButti K."/>
            <person name="Pangilinan J."/>
            <person name="Lipzen A."/>
            <person name="Riley R."/>
            <person name="Andreopoulos W."/>
            <person name="He G."/>
            <person name="Johnson J."/>
            <person name="Nolan M."/>
            <person name="Tritt A."/>
            <person name="Barry K.W."/>
            <person name="Grigoriev I.V."/>
            <person name="Nagy L.G."/>
            <person name="Hibbett D."/>
            <person name="Henrissat B."/>
            <person name="Matheny P.B."/>
            <person name="Labbe J."/>
            <person name="Martin F.M."/>
        </authorList>
    </citation>
    <scope>NUCLEOTIDE SEQUENCE</scope>
    <source>
        <strain evidence="2">BPL690</strain>
    </source>
</reference>
<sequence>MSMCLIDEPTYSPARCRGHNSLMHQSSSTVPHPFGLTSSPSSRTNSAGRSRYARPPHPRPTCSSRQSPDASHLL</sequence>
<keyword evidence="3" id="KW-1185">Reference proteome</keyword>
<comment type="caution">
    <text evidence="2">The sequence shown here is derived from an EMBL/GenBank/DDBJ whole genome shotgun (WGS) entry which is preliminary data.</text>
</comment>
<dbReference type="AlphaFoldDB" id="A0AAD4LTX9"/>
<dbReference type="Proteomes" id="UP001203297">
    <property type="component" value="Unassembled WGS sequence"/>
</dbReference>
<evidence type="ECO:0000313" key="2">
    <source>
        <dbReference type="EMBL" id="KAI0288399.1"/>
    </source>
</evidence>
<dbReference type="EMBL" id="WTXG01000471">
    <property type="protein sequence ID" value="KAI0288399.1"/>
    <property type="molecule type" value="Genomic_DNA"/>
</dbReference>
<feature type="compositionally biased region" description="Polar residues" evidence="1">
    <location>
        <begin position="22"/>
        <end position="48"/>
    </location>
</feature>
<name>A0AAD4LTX9_9AGAM</name>
<protein>
    <submittedName>
        <fullName evidence="2">Uncharacterized protein</fullName>
    </submittedName>
</protein>
<evidence type="ECO:0000256" key="1">
    <source>
        <dbReference type="SAM" id="MobiDB-lite"/>
    </source>
</evidence>
<feature type="non-terminal residue" evidence="2">
    <location>
        <position position="74"/>
    </location>
</feature>
<proteinExistence type="predicted"/>